<dbReference type="Proteomes" id="UP000030764">
    <property type="component" value="Unassembled WGS sequence"/>
</dbReference>
<keyword evidence="3" id="KW-1185">Reference proteome</keyword>
<evidence type="ECO:0000256" key="1">
    <source>
        <dbReference type="SAM" id="MobiDB-lite"/>
    </source>
</evidence>
<feature type="region of interest" description="Disordered" evidence="1">
    <location>
        <begin position="44"/>
        <end position="72"/>
    </location>
</feature>
<evidence type="ECO:0000313" key="3">
    <source>
        <dbReference type="Proteomes" id="UP000030764"/>
    </source>
</evidence>
<organism evidence="2 3">
    <name type="scientific">Trichuris suis</name>
    <name type="common">pig whipworm</name>
    <dbReference type="NCBI Taxonomy" id="68888"/>
    <lineage>
        <taxon>Eukaryota</taxon>
        <taxon>Metazoa</taxon>
        <taxon>Ecdysozoa</taxon>
        <taxon>Nematoda</taxon>
        <taxon>Enoplea</taxon>
        <taxon>Dorylaimia</taxon>
        <taxon>Trichinellida</taxon>
        <taxon>Trichuridae</taxon>
        <taxon>Trichuris</taxon>
    </lineage>
</organism>
<sequence length="122" mass="13364">MLSSLCSNLTTEREHCSAYLNLHDMVLFSGCANRHQAIRSYAKTNKESYSPCSTKSNGKSDASANSSYQQDATNDNSQDIIGFVMFFTKDGVSSVVVLSAINYGGDISIDFFHTMCFHIVPA</sequence>
<reference evidence="2 3" key="1">
    <citation type="journal article" date="2014" name="Nat. Genet.">
        <title>Genome and transcriptome of the porcine whipworm Trichuris suis.</title>
        <authorList>
            <person name="Jex A.R."/>
            <person name="Nejsum P."/>
            <person name="Schwarz E.M."/>
            <person name="Hu L."/>
            <person name="Young N.D."/>
            <person name="Hall R.S."/>
            <person name="Korhonen P.K."/>
            <person name="Liao S."/>
            <person name="Thamsborg S."/>
            <person name="Xia J."/>
            <person name="Xu P."/>
            <person name="Wang S."/>
            <person name="Scheerlinck J.P."/>
            <person name="Hofmann A."/>
            <person name="Sternberg P.W."/>
            <person name="Wang J."/>
            <person name="Gasser R.B."/>
        </authorList>
    </citation>
    <scope>NUCLEOTIDE SEQUENCE [LARGE SCALE GENOMIC DNA]</scope>
    <source>
        <strain evidence="2">DCEP-RM93M</strain>
    </source>
</reference>
<feature type="compositionally biased region" description="Polar residues" evidence="1">
    <location>
        <begin position="47"/>
        <end position="72"/>
    </location>
</feature>
<name>A0A085LNG3_9BILA</name>
<accession>A0A085LNG3</accession>
<dbReference type="AlphaFoldDB" id="A0A085LNG3"/>
<proteinExistence type="predicted"/>
<protein>
    <submittedName>
        <fullName evidence="2">Uncharacterized protein</fullName>
    </submittedName>
</protein>
<dbReference type="EMBL" id="KL363367">
    <property type="protein sequence ID" value="KFD46509.1"/>
    <property type="molecule type" value="Genomic_DNA"/>
</dbReference>
<gene>
    <name evidence="2" type="ORF">M513_12623</name>
</gene>
<evidence type="ECO:0000313" key="2">
    <source>
        <dbReference type="EMBL" id="KFD46509.1"/>
    </source>
</evidence>